<dbReference type="InterPro" id="IPR017853">
    <property type="entry name" value="GH"/>
</dbReference>
<dbReference type="Proteomes" id="UP000477782">
    <property type="component" value="Unassembled WGS sequence"/>
</dbReference>
<dbReference type="PANTHER" id="PTHR43002">
    <property type="entry name" value="GLYCOGEN DEBRANCHING ENZYME"/>
    <property type="match status" value="1"/>
</dbReference>
<dbReference type="RefSeq" id="WP_164623169.1">
    <property type="nucleotide sequence ID" value="NZ_JAAIVJ010000001.1"/>
</dbReference>
<organism evidence="6 7">
    <name type="scientific">Tabrizicola oligotrophica</name>
    <dbReference type="NCBI Taxonomy" id="2710650"/>
    <lineage>
        <taxon>Bacteria</taxon>
        <taxon>Pseudomonadati</taxon>
        <taxon>Pseudomonadota</taxon>
        <taxon>Alphaproteobacteria</taxon>
        <taxon>Rhodobacterales</taxon>
        <taxon>Paracoccaceae</taxon>
        <taxon>Tabrizicola</taxon>
    </lineage>
</organism>
<dbReference type="CDD" id="cd02856">
    <property type="entry name" value="E_set_GDE_Isoamylase_N"/>
    <property type="match status" value="1"/>
</dbReference>
<dbReference type="Pfam" id="PF00128">
    <property type="entry name" value="Alpha-amylase"/>
    <property type="match status" value="1"/>
</dbReference>
<comment type="similarity">
    <text evidence="1">Belongs to the glycosyl hydrolase 13 family.</text>
</comment>
<sequence>MDRVTAGRPYPMGATIDGAGVNFAVFSAHATALELCLDGQAPLPITARSGDIWHVHVAGLGAGARYGFRAHGPWEPARGHRFNPAKLLIDPYAREITGRMRWHPDLAGPADSAGLGHWSVVTDGAFDWGADRARCVPLAETVIYEAHVKALTRLHPAIPEADRGSYRALGHPAIIQHLQDLGVTTLELLPVHAYIDDRFVTERGLVNHWGYNSIGFFAAESRHGSLTDLKSAVKALHAGGIEVVLDVVYNHTGEGDAFGPTLSLRGLDNASYYRLAGGHDLNDAGTGNTLNLSHPAVLRLVMDSLRYWVEEVHVDGFRFDLAPVLGRAGHGFDPNAPFFAALMQDPVLARVKLIAEPWDLGPGGYRLGQFPGRFVEWNDRFRDGVRKFWRGDAGMAADLAERLLGSAGQFDHSRRAPQASVNYLTAHDGFTLEDVVSYRQKRNMSNGEMNRDGHHENQSDNLGVEGPSAEPGVLDARARRKRAMLATLMLAQGTPLLLAGDELGHSQRGNNNAYAQDNETTWVNWAGERGLARFIARLTALRAAHPVLRQTRFLHGEVRPDGLANVIWRRADGAVPGPEDWRGDLACLGLELRAGDGGAGALYCVFNAGGPCRLTLPDTAPGWTLILSSADPDLAPALHHGALDLPGQSVFVLEPQP</sequence>
<dbReference type="InterPro" id="IPR044505">
    <property type="entry name" value="GlgX_Isoamylase_N_E_set"/>
</dbReference>
<accession>A0A6M0QRU8</accession>
<dbReference type="Gene3D" id="2.60.40.10">
    <property type="entry name" value="Immunoglobulins"/>
    <property type="match status" value="1"/>
</dbReference>
<dbReference type="InterPro" id="IPR006047">
    <property type="entry name" value="GH13_cat_dom"/>
</dbReference>
<evidence type="ECO:0000259" key="5">
    <source>
        <dbReference type="SMART" id="SM00642"/>
    </source>
</evidence>
<protein>
    <submittedName>
        <fullName evidence="6">Glycogen debranching protein GlgX</fullName>
    </submittedName>
</protein>
<dbReference type="SUPFAM" id="SSF51445">
    <property type="entry name" value="(Trans)glycosidases"/>
    <property type="match status" value="1"/>
</dbReference>
<evidence type="ECO:0000256" key="3">
    <source>
        <dbReference type="ARBA" id="ARBA00023295"/>
    </source>
</evidence>
<dbReference type="InterPro" id="IPR013783">
    <property type="entry name" value="Ig-like_fold"/>
</dbReference>
<dbReference type="Pfam" id="PF02922">
    <property type="entry name" value="CBM_48"/>
    <property type="match status" value="1"/>
</dbReference>
<feature type="compositionally biased region" description="Basic and acidic residues" evidence="4">
    <location>
        <begin position="449"/>
        <end position="458"/>
    </location>
</feature>
<evidence type="ECO:0000256" key="1">
    <source>
        <dbReference type="ARBA" id="ARBA00008061"/>
    </source>
</evidence>
<keyword evidence="2" id="KW-0378">Hydrolase</keyword>
<reference evidence="6 7" key="1">
    <citation type="submission" date="2020-02" db="EMBL/GenBank/DDBJ databases">
        <authorList>
            <person name="Chen W.-M."/>
        </authorList>
    </citation>
    <scope>NUCLEOTIDE SEQUENCE [LARGE SCALE GENOMIC DNA]</scope>
    <source>
        <strain evidence="6 7">KMS-5</strain>
    </source>
</reference>
<dbReference type="CDD" id="cd11326">
    <property type="entry name" value="AmyAc_Glg_debranch"/>
    <property type="match status" value="1"/>
</dbReference>
<name>A0A6M0QRU8_9RHOB</name>
<dbReference type="InterPro" id="IPR014756">
    <property type="entry name" value="Ig_E-set"/>
</dbReference>
<gene>
    <name evidence="6" type="primary">glgX</name>
    <name evidence="6" type="ORF">G4Z14_02550</name>
</gene>
<keyword evidence="7" id="KW-1185">Reference proteome</keyword>
<proteinExistence type="inferred from homology"/>
<feature type="region of interest" description="Disordered" evidence="4">
    <location>
        <begin position="445"/>
        <end position="471"/>
    </location>
</feature>
<dbReference type="Gene3D" id="3.20.20.80">
    <property type="entry name" value="Glycosidases"/>
    <property type="match status" value="1"/>
</dbReference>
<keyword evidence="3" id="KW-0326">Glycosidase</keyword>
<dbReference type="InterPro" id="IPR011837">
    <property type="entry name" value="Glycogen_debranch_GlgX"/>
</dbReference>
<dbReference type="GO" id="GO:0004135">
    <property type="term" value="F:amylo-alpha-1,6-glucosidase activity"/>
    <property type="evidence" value="ECO:0007669"/>
    <property type="project" value="InterPro"/>
</dbReference>
<dbReference type="AlphaFoldDB" id="A0A6M0QRU8"/>
<evidence type="ECO:0000313" key="7">
    <source>
        <dbReference type="Proteomes" id="UP000477782"/>
    </source>
</evidence>
<dbReference type="SUPFAM" id="SSF81296">
    <property type="entry name" value="E set domains"/>
    <property type="match status" value="1"/>
</dbReference>
<dbReference type="SUPFAM" id="SSF51011">
    <property type="entry name" value="Glycosyl hydrolase domain"/>
    <property type="match status" value="1"/>
</dbReference>
<dbReference type="NCBIfam" id="TIGR02100">
    <property type="entry name" value="glgX_debranch"/>
    <property type="match status" value="1"/>
</dbReference>
<dbReference type="InterPro" id="IPR004193">
    <property type="entry name" value="Glyco_hydro_13_N"/>
</dbReference>
<evidence type="ECO:0000313" key="6">
    <source>
        <dbReference type="EMBL" id="NEY89162.1"/>
    </source>
</evidence>
<evidence type="ECO:0000256" key="2">
    <source>
        <dbReference type="ARBA" id="ARBA00022801"/>
    </source>
</evidence>
<dbReference type="EMBL" id="JAAIVJ010000001">
    <property type="protein sequence ID" value="NEY89162.1"/>
    <property type="molecule type" value="Genomic_DNA"/>
</dbReference>
<comment type="caution">
    <text evidence="6">The sequence shown here is derived from an EMBL/GenBank/DDBJ whole genome shotgun (WGS) entry which is preliminary data.</text>
</comment>
<feature type="domain" description="Glycosyl hydrolase family 13 catalytic" evidence="5">
    <location>
        <begin position="166"/>
        <end position="542"/>
    </location>
</feature>
<dbReference type="GO" id="GO:0005980">
    <property type="term" value="P:glycogen catabolic process"/>
    <property type="evidence" value="ECO:0007669"/>
    <property type="project" value="InterPro"/>
</dbReference>
<dbReference type="SMART" id="SM00642">
    <property type="entry name" value="Aamy"/>
    <property type="match status" value="1"/>
</dbReference>
<evidence type="ECO:0000256" key="4">
    <source>
        <dbReference type="SAM" id="MobiDB-lite"/>
    </source>
</evidence>